<dbReference type="Proteomes" id="UP000305398">
    <property type="component" value="Chromosome"/>
</dbReference>
<proteinExistence type="predicted"/>
<organism evidence="3 4">
    <name type="scientific">Hymenobacter jejuensis</name>
    <dbReference type="NCBI Taxonomy" id="2502781"/>
    <lineage>
        <taxon>Bacteria</taxon>
        <taxon>Pseudomonadati</taxon>
        <taxon>Bacteroidota</taxon>
        <taxon>Cytophagia</taxon>
        <taxon>Cytophagales</taxon>
        <taxon>Hymenobacteraceae</taxon>
        <taxon>Hymenobacter</taxon>
    </lineage>
</organism>
<evidence type="ECO:0000256" key="1">
    <source>
        <dbReference type="SAM" id="SignalP"/>
    </source>
</evidence>
<name>A0A5B8A3W5_9BACT</name>
<evidence type="ECO:0000313" key="3">
    <source>
        <dbReference type="EMBL" id="QDA61376.1"/>
    </source>
</evidence>
<dbReference type="KEGG" id="hyj:FHG12_15285"/>
<dbReference type="AlphaFoldDB" id="A0A5B8A3W5"/>
<dbReference type="EMBL" id="CP040896">
    <property type="protein sequence ID" value="QDA61376.1"/>
    <property type="molecule type" value="Genomic_DNA"/>
</dbReference>
<sequence length="396" mass="43266">MFNLCCQNSTFFYVKSFVLLAAFGLTAFAATAQRVNQDYLVTAGGDTLRGRLQIPEKLKTVRLYQEGKGTTEFAPAEVTSYGDADGPIGVSKAVGPHGNRQFVAPLVHGFVSLYTGKNTDGDLRYYLQPADTAYVIEVAPGTARLTYLKVLTGCPTLDFTYSKIESRYPYTTPGVTSLITTYNTCRQPQQPSQVVKAPNGIRTSYGIKAGLNASDFKFSQKPYTGQHQKALGYQVGLFVQTTNKSRLSALVEITYLALRSSYGPIDYFNGYAAYTTTLTTSVRYSQLQIPLLLRYTFGRKSIHPYLNAGPSYGLNFNNQSANIFQSSNQTEPDKHALHNPGGASFGLAGGAGILVQRASLPTLSLEVRTDQMLDATGFYESAPTHKSLRLDLGIIF</sequence>
<evidence type="ECO:0000313" key="4">
    <source>
        <dbReference type="Proteomes" id="UP000305398"/>
    </source>
</evidence>
<reference evidence="3 4" key="1">
    <citation type="submission" date="2019-06" db="EMBL/GenBank/DDBJ databases">
        <authorList>
            <person name="Srinivasan S."/>
        </authorList>
    </citation>
    <scope>NUCLEOTIDE SEQUENCE [LARGE SCALE GENOMIC DNA]</scope>
    <source>
        <strain evidence="3 4">17J68-5</strain>
    </source>
</reference>
<feature type="signal peptide" evidence="1">
    <location>
        <begin position="1"/>
        <end position="29"/>
    </location>
</feature>
<feature type="chain" id="PRO_5022848198" evidence="1">
    <location>
        <begin position="30"/>
        <end position="396"/>
    </location>
</feature>
<protein>
    <submittedName>
        <fullName evidence="3">PorT family protein</fullName>
    </submittedName>
</protein>
<dbReference type="InterPro" id="IPR025665">
    <property type="entry name" value="Beta-barrel_OMP_2"/>
</dbReference>
<dbReference type="OrthoDB" id="878604at2"/>
<keyword evidence="1" id="KW-0732">Signal</keyword>
<feature type="domain" description="Outer membrane protein beta-barrel" evidence="2">
    <location>
        <begin position="198"/>
        <end position="368"/>
    </location>
</feature>
<keyword evidence="4" id="KW-1185">Reference proteome</keyword>
<dbReference type="Pfam" id="PF13568">
    <property type="entry name" value="OMP_b-brl_2"/>
    <property type="match status" value="1"/>
</dbReference>
<evidence type="ECO:0000259" key="2">
    <source>
        <dbReference type="Pfam" id="PF13568"/>
    </source>
</evidence>
<accession>A0A5B8A3W5</accession>
<gene>
    <name evidence="3" type="ORF">FHG12_15285</name>
</gene>